<gene>
    <name evidence="6" type="ORF">GCM10009836_34070</name>
</gene>
<keyword evidence="1" id="KW-0805">Transcription regulation</keyword>
<dbReference type="Gene3D" id="1.10.357.10">
    <property type="entry name" value="Tetracycline Repressor, domain 2"/>
    <property type="match status" value="1"/>
</dbReference>
<dbReference type="PANTHER" id="PTHR30055:SF234">
    <property type="entry name" value="HTH-TYPE TRANSCRIPTIONAL REGULATOR BETI"/>
    <property type="match status" value="1"/>
</dbReference>
<proteinExistence type="predicted"/>
<dbReference type="SUPFAM" id="SSF48498">
    <property type="entry name" value="Tetracyclin repressor-like, C-terminal domain"/>
    <property type="match status" value="1"/>
</dbReference>
<evidence type="ECO:0000256" key="3">
    <source>
        <dbReference type="ARBA" id="ARBA00023163"/>
    </source>
</evidence>
<dbReference type="Proteomes" id="UP001500449">
    <property type="component" value="Unassembled WGS sequence"/>
</dbReference>
<dbReference type="InterPro" id="IPR009057">
    <property type="entry name" value="Homeodomain-like_sf"/>
</dbReference>
<dbReference type="PROSITE" id="PS50977">
    <property type="entry name" value="HTH_TETR_2"/>
    <property type="match status" value="1"/>
</dbReference>
<dbReference type="PANTHER" id="PTHR30055">
    <property type="entry name" value="HTH-TYPE TRANSCRIPTIONAL REGULATOR RUTR"/>
    <property type="match status" value="1"/>
</dbReference>
<reference evidence="6 7" key="1">
    <citation type="journal article" date="2019" name="Int. J. Syst. Evol. Microbiol.">
        <title>The Global Catalogue of Microorganisms (GCM) 10K type strain sequencing project: providing services to taxonomists for standard genome sequencing and annotation.</title>
        <authorList>
            <consortium name="The Broad Institute Genomics Platform"/>
            <consortium name="The Broad Institute Genome Sequencing Center for Infectious Disease"/>
            <person name="Wu L."/>
            <person name="Ma J."/>
        </authorList>
    </citation>
    <scope>NUCLEOTIDE SEQUENCE [LARGE SCALE GENOMIC DNA]</scope>
    <source>
        <strain evidence="6 7">JCM 16009</strain>
    </source>
</reference>
<feature type="DNA-binding region" description="H-T-H motif" evidence="4">
    <location>
        <begin position="39"/>
        <end position="58"/>
    </location>
</feature>
<keyword evidence="2 4" id="KW-0238">DNA-binding</keyword>
<dbReference type="Pfam" id="PF00440">
    <property type="entry name" value="TetR_N"/>
    <property type="match status" value="1"/>
</dbReference>
<evidence type="ECO:0000256" key="4">
    <source>
        <dbReference type="PROSITE-ProRule" id="PRU00335"/>
    </source>
</evidence>
<evidence type="ECO:0000256" key="1">
    <source>
        <dbReference type="ARBA" id="ARBA00023015"/>
    </source>
</evidence>
<evidence type="ECO:0000256" key="2">
    <source>
        <dbReference type="ARBA" id="ARBA00023125"/>
    </source>
</evidence>
<accession>A0ABN2N807</accession>
<protein>
    <submittedName>
        <fullName evidence="6">TetR/AcrR family transcriptional regulator</fullName>
    </submittedName>
</protein>
<dbReference type="RefSeq" id="WP_344417700.1">
    <property type="nucleotide sequence ID" value="NZ_BAAAQK010000009.1"/>
</dbReference>
<feature type="domain" description="HTH tetR-type" evidence="5">
    <location>
        <begin position="17"/>
        <end position="76"/>
    </location>
</feature>
<keyword evidence="7" id="KW-1185">Reference proteome</keyword>
<evidence type="ECO:0000313" key="7">
    <source>
        <dbReference type="Proteomes" id="UP001500449"/>
    </source>
</evidence>
<evidence type="ECO:0000259" key="5">
    <source>
        <dbReference type="PROSITE" id="PS50977"/>
    </source>
</evidence>
<sequence length="195" mass="20944">MGVPAPRSARRVRADAQRNIDALVAAAREIFAESGLDAPVREIAARAGVGPATLYRHFPERSDLATAVFRREVDACAAAATTLAVAHEPFDALVRWVHELTRFLGGMRGLAAAVHSGDPAFGALPSYFRERFEPALRTLLTAASEAGRVRSDIEPGELLMALKQLCSSGDREANERMVALLVDGLRREATRGPAS</sequence>
<comment type="caution">
    <text evidence="6">The sequence shown here is derived from an EMBL/GenBank/DDBJ whole genome shotgun (WGS) entry which is preliminary data.</text>
</comment>
<dbReference type="InterPro" id="IPR049445">
    <property type="entry name" value="TetR_SbtR-like_C"/>
</dbReference>
<dbReference type="PRINTS" id="PR00455">
    <property type="entry name" value="HTHTETR"/>
</dbReference>
<dbReference type="InterPro" id="IPR036271">
    <property type="entry name" value="Tet_transcr_reg_TetR-rel_C_sf"/>
</dbReference>
<organism evidence="6 7">
    <name type="scientific">Pseudonocardia ailaonensis</name>
    <dbReference type="NCBI Taxonomy" id="367279"/>
    <lineage>
        <taxon>Bacteria</taxon>
        <taxon>Bacillati</taxon>
        <taxon>Actinomycetota</taxon>
        <taxon>Actinomycetes</taxon>
        <taxon>Pseudonocardiales</taxon>
        <taxon>Pseudonocardiaceae</taxon>
        <taxon>Pseudonocardia</taxon>
    </lineage>
</organism>
<dbReference type="InterPro" id="IPR001647">
    <property type="entry name" value="HTH_TetR"/>
</dbReference>
<dbReference type="EMBL" id="BAAAQK010000009">
    <property type="protein sequence ID" value="GAA1851292.1"/>
    <property type="molecule type" value="Genomic_DNA"/>
</dbReference>
<keyword evidence="3" id="KW-0804">Transcription</keyword>
<dbReference type="SUPFAM" id="SSF46689">
    <property type="entry name" value="Homeodomain-like"/>
    <property type="match status" value="1"/>
</dbReference>
<dbReference type="InterPro" id="IPR050109">
    <property type="entry name" value="HTH-type_TetR-like_transc_reg"/>
</dbReference>
<name>A0ABN2N807_9PSEU</name>
<dbReference type="Pfam" id="PF21597">
    <property type="entry name" value="TetR_C_43"/>
    <property type="match status" value="1"/>
</dbReference>
<evidence type="ECO:0000313" key="6">
    <source>
        <dbReference type="EMBL" id="GAA1851292.1"/>
    </source>
</evidence>